<keyword evidence="1" id="KW-0812">Transmembrane</keyword>
<dbReference type="EMBL" id="ADVL01000480">
    <property type="protein sequence ID" value="EFH11155.1"/>
    <property type="molecule type" value="Genomic_DNA"/>
</dbReference>
<dbReference type="InterPro" id="IPR003660">
    <property type="entry name" value="HAMP_dom"/>
</dbReference>
<dbReference type="PANTHER" id="PTHR32089:SF112">
    <property type="entry name" value="LYSOZYME-LIKE PROTEIN-RELATED"/>
    <property type="match status" value="1"/>
</dbReference>
<dbReference type="GO" id="GO:0007165">
    <property type="term" value="P:signal transduction"/>
    <property type="evidence" value="ECO:0007669"/>
    <property type="project" value="InterPro"/>
</dbReference>
<protein>
    <submittedName>
        <fullName evidence="3">HAMP domain protein</fullName>
    </submittedName>
</protein>
<proteinExistence type="predicted"/>
<dbReference type="Pfam" id="PF00672">
    <property type="entry name" value="HAMP"/>
    <property type="match status" value="1"/>
</dbReference>
<dbReference type="Gene3D" id="1.10.8.500">
    <property type="entry name" value="HAMP domain in histidine kinase"/>
    <property type="match status" value="1"/>
</dbReference>
<keyword evidence="4" id="KW-1185">Reference proteome</keyword>
<dbReference type="PROSITE" id="PS50885">
    <property type="entry name" value="HAMP"/>
    <property type="match status" value="1"/>
</dbReference>
<dbReference type="OrthoDB" id="7295762at2"/>
<evidence type="ECO:0000259" key="2">
    <source>
        <dbReference type="PROSITE" id="PS50885"/>
    </source>
</evidence>
<dbReference type="AlphaFoldDB" id="D5RNG4"/>
<evidence type="ECO:0000256" key="1">
    <source>
        <dbReference type="SAM" id="Phobius"/>
    </source>
</evidence>
<dbReference type="RefSeq" id="WP_007006460.1">
    <property type="nucleotide sequence ID" value="NZ_GG771100.1"/>
</dbReference>
<organism evidence="3 4">
    <name type="scientific">Pseudoroseomonas cervicalis ATCC 49957</name>
    <dbReference type="NCBI Taxonomy" id="525371"/>
    <lineage>
        <taxon>Bacteria</taxon>
        <taxon>Pseudomonadati</taxon>
        <taxon>Pseudomonadota</taxon>
        <taxon>Alphaproteobacteria</taxon>
        <taxon>Acetobacterales</taxon>
        <taxon>Roseomonadaceae</taxon>
        <taxon>Roseomonas</taxon>
    </lineage>
</organism>
<sequence>PAVALLAQAARMAMAARDDAGSRSLLIREIMSAATLDAARVADGLVLNGRIAQAWDAAERLAVALGNPALDAAMARARAEYFEREEPRYRAMVQAAQLRLANPANPPAWPMSSADFAGWTAPALAKLVPLRDAALDEAVRRGDTAASTAQFNMMVSLGLALLALLAALGGVLLLLKRLVAPVRELTVSVTGIAAGALDQAVPHAGRADEVGEMAQAVEVLRQNSIERVRMQQAEAAAQAERARRAANLESLVRGFEGKVGEMVGIVSSASSELEATARSMTSTAGATNDQAGLVAGAAGEASGGVRT</sequence>
<accession>D5RNG4</accession>
<keyword evidence="1" id="KW-1133">Transmembrane helix</keyword>
<dbReference type="SUPFAM" id="SSF158472">
    <property type="entry name" value="HAMP domain-like"/>
    <property type="match status" value="1"/>
</dbReference>
<gene>
    <name evidence="3" type="ORF">HMPREF0731_2625</name>
</gene>
<dbReference type="SMART" id="SM00304">
    <property type="entry name" value="HAMP"/>
    <property type="match status" value="1"/>
</dbReference>
<feature type="non-terminal residue" evidence="3">
    <location>
        <position position="1"/>
    </location>
</feature>
<dbReference type="GO" id="GO:0016020">
    <property type="term" value="C:membrane"/>
    <property type="evidence" value="ECO:0007669"/>
    <property type="project" value="InterPro"/>
</dbReference>
<reference evidence="3 4" key="1">
    <citation type="submission" date="2010-04" db="EMBL/GenBank/DDBJ databases">
        <authorList>
            <person name="Qin X."/>
            <person name="Bachman B."/>
            <person name="Battles P."/>
            <person name="Bell A."/>
            <person name="Bess C."/>
            <person name="Bickham C."/>
            <person name="Chaboub L."/>
            <person name="Chen D."/>
            <person name="Coyle M."/>
            <person name="Deiros D.R."/>
            <person name="Dinh H."/>
            <person name="Forbes L."/>
            <person name="Fowler G."/>
            <person name="Francisco L."/>
            <person name="Fu Q."/>
            <person name="Gubbala S."/>
            <person name="Hale W."/>
            <person name="Han Y."/>
            <person name="Hemphill L."/>
            <person name="Highlander S.K."/>
            <person name="Hirani K."/>
            <person name="Hogues M."/>
            <person name="Jackson L."/>
            <person name="Jakkamsetti A."/>
            <person name="Javaid M."/>
            <person name="Jiang H."/>
            <person name="Korchina V."/>
            <person name="Kovar C."/>
            <person name="Lara F."/>
            <person name="Lee S."/>
            <person name="Mata R."/>
            <person name="Mathew T."/>
            <person name="Moen C."/>
            <person name="Morales K."/>
            <person name="Munidasa M."/>
            <person name="Nazareth L."/>
            <person name="Ngo R."/>
            <person name="Nguyen L."/>
            <person name="Okwuonu G."/>
            <person name="Ongeri F."/>
            <person name="Patil S."/>
            <person name="Petrosino J."/>
            <person name="Pham C."/>
            <person name="Pham P."/>
            <person name="Pu L.-L."/>
            <person name="Puazo M."/>
            <person name="Raj R."/>
            <person name="Reid J."/>
            <person name="Rouhana J."/>
            <person name="Saada N."/>
            <person name="Shang Y."/>
            <person name="Simmons D."/>
            <person name="Thornton R."/>
            <person name="Warren J."/>
            <person name="Weissenberger G."/>
            <person name="Zhang J."/>
            <person name="Zhang L."/>
            <person name="Zhou C."/>
            <person name="Zhu D."/>
            <person name="Muzny D."/>
            <person name="Worley K."/>
            <person name="Gibbs R."/>
        </authorList>
    </citation>
    <scope>NUCLEOTIDE SEQUENCE [LARGE SCALE GENOMIC DNA]</scope>
    <source>
        <strain evidence="3 4">ATCC 49957</strain>
    </source>
</reference>
<feature type="transmembrane region" description="Helical" evidence="1">
    <location>
        <begin position="153"/>
        <end position="175"/>
    </location>
</feature>
<dbReference type="PANTHER" id="PTHR32089">
    <property type="entry name" value="METHYL-ACCEPTING CHEMOTAXIS PROTEIN MCPB"/>
    <property type="match status" value="1"/>
</dbReference>
<dbReference type="Proteomes" id="UP000005324">
    <property type="component" value="Unassembled WGS sequence"/>
</dbReference>
<feature type="domain" description="HAMP" evidence="2">
    <location>
        <begin position="176"/>
        <end position="229"/>
    </location>
</feature>
<keyword evidence="1" id="KW-0472">Membrane</keyword>
<name>D5RNG4_9PROT</name>
<evidence type="ECO:0000313" key="4">
    <source>
        <dbReference type="Proteomes" id="UP000005324"/>
    </source>
</evidence>
<dbReference type="HOGENOM" id="CLU_910649_0_0_5"/>
<comment type="caution">
    <text evidence="3">The sequence shown here is derived from an EMBL/GenBank/DDBJ whole genome shotgun (WGS) entry which is preliminary data.</text>
</comment>
<feature type="non-terminal residue" evidence="3">
    <location>
        <position position="307"/>
    </location>
</feature>
<dbReference type="CDD" id="cd06225">
    <property type="entry name" value="HAMP"/>
    <property type="match status" value="1"/>
</dbReference>
<evidence type="ECO:0000313" key="3">
    <source>
        <dbReference type="EMBL" id="EFH11155.1"/>
    </source>
</evidence>